<dbReference type="Ensembl" id="ENSOANT00000049505.1">
    <property type="protein sequence ID" value="ENSOANP00000045856.1"/>
    <property type="gene ID" value="ENSOANG00000036348.1"/>
</dbReference>
<evidence type="ECO:0000313" key="2">
    <source>
        <dbReference type="Ensembl" id="ENSOANP00000045856.1"/>
    </source>
</evidence>
<sequence>MEMEGKGRKEEEEEDEDEEIIMESLRGRPRPPPVSALSSFSYVPLRRQAPKEHSYFYQEAKTDTVSIYDCIFKRPPGYNEKLHRDDREHAKSQGLHVNKEEWARPVGVLASSEYGRHIKHPVEELSRDHVRINRVKAEFYRKNEITCMKETSFGHIAPF</sequence>
<dbReference type="InterPro" id="IPR027901">
    <property type="entry name" value="CFAP90"/>
</dbReference>
<dbReference type="PANTHER" id="PTHR34444">
    <property type="entry name" value="LOC361192"/>
    <property type="match status" value="1"/>
</dbReference>
<organism evidence="2 3">
    <name type="scientific">Ornithorhynchus anatinus</name>
    <name type="common">Duckbill platypus</name>
    <dbReference type="NCBI Taxonomy" id="9258"/>
    <lineage>
        <taxon>Eukaryota</taxon>
        <taxon>Metazoa</taxon>
        <taxon>Chordata</taxon>
        <taxon>Craniata</taxon>
        <taxon>Vertebrata</taxon>
        <taxon>Euteleostomi</taxon>
        <taxon>Mammalia</taxon>
        <taxon>Monotremata</taxon>
        <taxon>Ornithorhynchidae</taxon>
        <taxon>Ornithorhynchus</taxon>
    </lineage>
</organism>
<name>A0A6I8NYG6_ORNAN</name>
<dbReference type="AlphaFoldDB" id="A0A6I8NYG6"/>
<proteinExistence type="predicted"/>
<protein>
    <submittedName>
        <fullName evidence="2">Cilia and flagella associated protein 90</fullName>
    </submittedName>
</protein>
<dbReference type="GO" id="GO:0036064">
    <property type="term" value="C:ciliary basal body"/>
    <property type="evidence" value="ECO:0007669"/>
    <property type="project" value="Ensembl"/>
</dbReference>
<dbReference type="OMA" id="RKNGIAC"/>
<reference evidence="2" key="3">
    <citation type="submission" date="2025-09" db="UniProtKB">
        <authorList>
            <consortium name="Ensembl"/>
        </authorList>
    </citation>
    <scope>IDENTIFICATION</scope>
    <source>
        <strain evidence="2">Glennie</strain>
    </source>
</reference>
<dbReference type="KEGG" id="oaa:100681234"/>
<accession>A0A6I8NYG6</accession>
<dbReference type="OrthoDB" id="10057935at2759"/>
<dbReference type="CTD" id="134121"/>
<feature type="compositionally biased region" description="Acidic residues" evidence="1">
    <location>
        <begin position="11"/>
        <end position="21"/>
    </location>
</feature>
<feature type="region of interest" description="Disordered" evidence="1">
    <location>
        <begin position="1"/>
        <end position="33"/>
    </location>
</feature>
<evidence type="ECO:0000256" key="1">
    <source>
        <dbReference type="SAM" id="MobiDB-lite"/>
    </source>
</evidence>
<evidence type="ECO:0000313" key="3">
    <source>
        <dbReference type="Proteomes" id="UP000002279"/>
    </source>
</evidence>
<dbReference type="Bgee" id="ENSOANG00000036348">
    <property type="expression patterns" value="Expressed in testis and 5 other cell types or tissues"/>
</dbReference>
<dbReference type="PANTHER" id="PTHR34444:SF1">
    <property type="entry name" value="CILIA- AND FLAGELLA-ASSOCIATED PROTEIN 90"/>
    <property type="match status" value="1"/>
</dbReference>
<dbReference type="FunCoup" id="A0A6I8NYG6">
    <property type="interactions" value="46"/>
</dbReference>
<dbReference type="Proteomes" id="UP000002279">
    <property type="component" value="Chromosome X3"/>
</dbReference>
<dbReference type="GeneID" id="100681234"/>
<dbReference type="GeneTree" id="ENSGT00390000015121"/>
<dbReference type="Pfam" id="PF15074">
    <property type="entry name" value="CFAP90"/>
    <property type="match status" value="1"/>
</dbReference>
<dbReference type="InParanoid" id="A0A6I8NYG6"/>
<feature type="compositionally biased region" description="Basic and acidic residues" evidence="1">
    <location>
        <begin position="1"/>
        <end position="10"/>
    </location>
</feature>
<dbReference type="GO" id="GO:0005930">
    <property type="term" value="C:axoneme"/>
    <property type="evidence" value="ECO:0007669"/>
    <property type="project" value="Ensembl"/>
</dbReference>
<reference evidence="2" key="2">
    <citation type="submission" date="2025-08" db="UniProtKB">
        <authorList>
            <consortium name="Ensembl"/>
        </authorList>
    </citation>
    <scope>IDENTIFICATION</scope>
    <source>
        <strain evidence="2">Glennie</strain>
    </source>
</reference>
<reference evidence="2 3" key="1">
    <citation type="journal article" date="2008" name="Nature">
        <title>Genome analysis of the platypus reveals unique signatures of evolution.</title>
        <authorList>
            <person name="Warren W.C."/>
            <person name="Hillier L.W."/>
            <person name="Marshall Graves J.A."/>
            <person name="Birney E."/>
            <person name="Ponting C.P."/>
            <person name="Grutzner F."/>
            <person name="Belov K."/>
            <person name="Miller W."/>
            <person name="Clarke L."/>
            <person name="Chinwalla A.T."/>
            <person name="Yang S.P."/>
            <person name="Heger A."/>
            <person name="Locke D.P."/>
            <person name="Miethke P."/>
            <person name="Waters P.D."/>
            <person name="Veyrunes F."/>
            <person name="Fulton L."/>
            <person name="Fulton B."/>
            <person name="Graves T."/>
            <person name="Wallis J."/>
            <person name="Puente X.S."/>
            <person name="Lopez-Otin C."/>
            <person name="Ordonez G.R."/>
            <person name="Eichler E.E."/>
            <person name="Chen L."/>
            <person name="Cheng Z."/>
            <person name="Deakin J.E."/>
            <person name="Alsop A."/>
            <person name="Thompson K."/>
            <person name="Kirby P."/>
            <person name="Papenfuss A.T."/>
            <person name="Wakefield M.J."/>
            <person name="Olender T."/>
            <person name="Lancet D."/>
            <person name="Huttley G.A."/>
            <person name="Smit A.F."/>
            <person name="Pask A."/>
            <person name="Temple-Smith P."/>
            <person name="Batzer M.A."/>
            <person name="Walker J.A."/>
            <person name="Konkel M.K."/>
            <person name="Harris R.S."/>
            <person name="Whittington C.M."/>
            <person name="Wong E.S."/>
            <person name="Gemmell N.J."/>
            <person name="Buschiazzo E."/>
            <person name="Vargas Jentzsch I.M."/>
            <person name="Merkel A."/>
            <person name="Schmitz J."/>
            <person name="Zemann A."/>
            <person name="Churakov G."/>
            <person name="Kriegs J.O."/>
            <person name="Brosius J."/>
            <person name="Murchison E.P."/>
            <person name="Sachidanandam R."/>
            <person name="Smith C."/>
            <person name="Hannon G.J."/>
            <person name="Tsend-Ayush E."/>
            <person name="McMillan D."/>
            <person name="Attenborough R."/>
            <person name="Rens W."/>
            <person name="Ferguson-Smith M."/>
            <person name="Lefevre C.M."/>
            <person name="Sharp J.A."/>
            <person name="Nicholas K.R."/>
            <person name="Ray D.A."/>
            <person name="Kube M."/>
            <person name="Reinhardt R."/>
            <person name="Pringle T.H."/>
            <person name="Taylor J."/>
            <person name="Jones R.C."/>
            <person name="Nixon B."/>
            <person name="Dacheux J.L."/>
            <person name="Niwa H."/>
            <person name="Sekita Y."/>
            <person name="Huang X."/>
            <person name="Stark A."/>
            <person name="Kheradpour P."/>
            <person name="Kellis M."/>
            <person name="Flicek P."/>
            <person name="Chen Y."/>
            <person name="Webber C."/>
            <person name="Hardison R."/>
            <person name="Nelson J."/>
            <person name="Hallsworth-Pepin K."/>
            <person name="Delehaunty K."/>
            <person name="Markovic C."/>
            <person name="Minx P."/>
            <person name="Feng Y."/>
            <person name="Kremitzki C."/>
            <person name="Mitreva M."/>
            <person name="Glasscock J."/>
            <person name="Wylie T."/>
            <person name="Wohldmann P."/>
            <person name="Thiru P."/>
            <person name="Nhan M.N."/>
            <person name="Pohl C.S."/>
            <person name="Smith S.M."/>
            <person name="Hou S."/>
            <person name="Nefedov M."/>
            <person name="de Jong P.J."/>
            <person name="Renfree M.B."/>
            <person name="Mardis E.R."/>
            <person name="Wilson R.K."/>
        </authorList>
    </citation>
    <scope>NUCLEOTIDE SEQUENCE [LARGE SCALE GENOMIC DNA]</scope>
    <source>
        <strain evidence="2 3">Glennie</strain>
    </source>
</reference>
<gene>
    <name evidence="2" type="primary">CFAP90</name>
</gene>
<keyword evidence="3" id="KW-1185">Reference proteome</keyword>